<dbReference type="AlphaFoldDB" id="A0A6I2MM80"/>
<evidence type="ECO:0000256" key="5">
    <source>
        <dbReference type="PIRSR" id="PIRSR606710-2"/>
    </source>
</evidence>
<feature type="active site" description="Proton donor" evidence="4">
    <location>
        <position position="210"/>
    </location>
</feature>
<feature type="active site" description="Proton acceptor" evidence="4">
    <location>
        <position position="62"/>
    </location>
</feature>
<feature type="domain" description="Beta-xylosidase C-terminal Concanavalin A-like" evidence="8">
    <location>
        <begin position="351"/>
        <end position="543"/>
    </location>
</feature>
<keyword evidence="3 6" id="KW-0326">Glycosidase</keyword>
<dbReference type="EMBL" id="WKJH01000002">
    <property type="protein sequence ID" value="MRX63610.1"/>
    <property type="molecule type" value="Genomic_DNA"/>
</dbReference>
<feature type="signal peptide" evidence="7">
    <location>
        <begin position="1"/>
        <end position="20"/>
    </location>
</feature>
<dbReference type="GO" id="GO:0004553">
    <property type="term" value="F:hydrolase activity, hydrolyzing O-glycosyl compounds"/>
    <property type="evidence" value="ECO:0007669"/>
    <property type="project" value="InterPro"/>
</dbReference>
<gene>
    <name evidence="9" type="ORF">GJ691_05460</name>
</gene>
<evidence type="ECO:0000256" key="6">
    <source>
        <dbReference type="RuleBase" id="RU361187"/>
    </source>
</evidence>
<evidence type="ECO:0000256" key="3">
    <source>
        <dbReference type="ARBA" id="ARBA00023295"/>
    </source>
</evidence>
<keyword evidence="7" id="KW-0732">Signal</keyword>
<dbReference type="SUPFAM" id="SSF49899">
    <property type="entry name" value="Concanavalin A-like lectins/glucanases"/>
    <property type="match status" value="1"/>
</dbReference>
<dbReference type="Pfam" id="PF17851">
    <property type="entry name" value="GH43_C2"/>
    <property type="match status" value="1"/>
</dbReference>
<evidence type="ECO:0000256" key="2">
    <source>
        <dbReference type="ARBA" id="ARBA00022801"/>
    </source>
</evidence>
<reference evidence="9 10" key="1">
    <citation type="submission" date="2019-11" db="EMBL/GenBank/DDBJ databases">
        <title>Maribacter lutea sp. nov., a marine bacterium isolated from intertidal sand.</title>
        <authorList>
            <person name="Liu A."/>
        </authorList>
    </citation>
    <scope>NUCLEOTIDE SEQUENCE [LARGE SCALE GENOMIC DNA]</scope>
    <source>
        <strain evidence="9 10">RZ05</strain>
    </source>
</reference>
<keyword evidence="2 6" id="KW-0378">Hydrolase</keyword>
<sequence length="545" mass="60734">MKRILLSLLVIAQFSGVAQNTENDSIKTTVQDIHRTNPFAAHPNPNDPITYKNPVLPGFYSDPSICRVGEDYYLITSTFEYFPGVPVFHSKDLVNWEQIGHCIHRKEQLPNGINIFAATIRYHKGIFYMITTNVVNGGNFYVTSTNPAGPWSDPIWVDIPGIDPDLFFDGDGKSYVISSPFILYEIDLSTGKLLTEGRKVWNGTGGRYSEGPHIYKKDGFYYLMGAEGGTEEAHSETIARSHDIWGPYTDNPANPILAHANAAGQGNPIQGVGHADMIEAHDGSRWVVFHGYRDISGMAGGVHHILGRETCLAPVTWPKNGWPVINGNGTVNVNMTVPTLPLKPFPEKPKRTDFNNDKLGLEFNYLHMPQEANYTLDSRKGVLRLKGSDLVIGDEGSPTFVGRRLQHLDFTASTKVDFDPKNENEEAGVILLNNDSHFDLLIHRKNGKRILQVNLQFGSTNYSSKTFELKPGPVTLRVKGERTSFKFSYSQGNGEFTDIESVDAKFLSSETVGWFTGVYVGMYATGNGKKSKEIAFFDWFEYEGK</sequence>
<dbReference type="InterPro" id="IPR041542">
    <property type="entry name" value="GH43_C2"/>
</dbReference>
<evidence type="ECO:0000313" key="9">
    <source>
        <dbReference type="EMBL" id="MRX63610.1"/>
    </source>
</evidence>
<dbReference type="OrthoDB" id="9801455at2"/>
<dbReference type="InterPro" id="IPR051795">
    <property type="entry name" value="Glycosyl_Hydrlase_43"/>
</dbReference>
<accession>A0A6I2MM80</accession>
<dbReference type="Gene3D" id="2.115.10.20">
    <property type="entry name" value="Glycosyl hydrolase domain, family 43"/>
    <property type="match status" value="1"/>
</dbReference>
<dbReference type="CDD" id="cd18617">
    <property type="entry name" value="GH43_XynB-like"/>
    <property type="match status" value="1"/>
</dbReference>
<feature type="chain" id="PRO_5026350549" evidence="7">
    <location>
        <begin position="21"/>
        <end position="545"/>
    </location>
</feature>
<dbReference type="InterPro" id="IPR013320">
    <property type="entry name" value="ConA-like_dom_sf"/>
</dbReference>
<dbReference type="InterPro" id="IPR006710">
    <property type="entry name" value="Glyco_hydro_43"/>
</dbReference>
<comment type="caution">
    <text evidence="9">The sequence shown here is derived from an EMBL/GenBank/DDBJ whole genome shotgun (WGS) entry which is preliminary data.</text>
</comment>
<feature type="site" description="Important for catalytic activity, responsible for pKa modulation of the active site Glu and correct orientation of both the proton donor and substrate" evidence="5">
    <location>
        <position position="163"/>
    </location>
</feature>
<evidence type="ECO:0000256" key="1">
    <source>
        <dbReference type="ARBA" id="ARBA00009865"/>
    </source>
</evidence>
<dbReference type="Pfam" id="PF04616">
    <property type="entry name" value="Glyco_hydro_43"/>
    <property type="match status" value="1"/>
</dbReference>
<evidence type="ECO:0000256" key="7">
    <source>
        <dbReference type="SAM" id="SignalP"/>
    </source>
</evidence>
<dbReference type="PANTHER" id="PTHR42812">
    <property type="entry name" value="BETA-XYLOSIDASE"/>
    <property type="match status" value="1"/>
</dbReference>
<protein>
    <submittedName>
        <fullName evidence="9">Family 43 glycosylhydrolase</fullName>
    </submittedName>
</protein>
<comment type="similarity">
    <text evidence="1 6">Belongs to the glycosyl hydrolase 43 family.</text>
</comment>
<keyword evidence="10" id="KW-1185">Reference proteome</keyword>
<dbReference type="GO" id="GO:0005975">
    <property type="term" value="P:carbohydrate metabolic process"/>
    <property type="evidence" value="ECO:0007669"/>
    <property type="project" value="InterPro"/>
</dbReference>
<name>A0A6I2MM80_9FLAO</name>
<dbReference type="PANTHER" id="PTHR42812:SF12">
    <property type="entry name" value="BETA-XYLOSIDASE-RELATED"/>
    <property type="match status" value="1"/>
</dbReference>
<evidence type="ECO:0000259" key="8">
    <source>
        <dbReference type="Pfam" id="PF17851"/>
    </source>
</evidence>
<evidence type="ECO:0000256" key="4">
    <source>
        <dbReference type="PIRSR" id="PIRSR606710-1"/>
    </source>
</evidence>
<organism evidence="9 10">
    <name type="scientific">Maribacter luteus</name>
    <dbReference type="NCBI Taxonomy" id="2594478"/>
    <lineage>
        <taxon>Bacteria</taxon>
        <taxon>Pseudomonadati</taxon>
        <taxon>Bacteroidota</taxon>
        <taxon>Flavobacteriia</taxon>
        <taxon>Flavobacteriales</taxon>
        <taxon>Flavobacteriaceae</taxon>
        <taxon>Maribacter</taxon>
    </lineage>
</organism>
<dbReference type="InterPro" id="IPR023296">
    <property type="entry name" value="Glyco_hydro_beta-prop_sf"/>
</dbReference>
<dbReference type="RefSeq" id="WP_154364581.1">
    <property type="nucleotide sequence ID" value="NZ_WKJH01000002.1"/>
</dbReference>
<dbReference type="Proteomes" id="UP000443153">
    <property type="component" value="Unassembled WGS sequence"/>
</dbReference>
<proteinExistence type="inferred from homology"/>
<evidence type="ECO:0000313" key="10">
    <source>
        <dbReference type="Proteomes" id="UP000443153"/>
    </source>
</evidence>
<dbReference type="SUPFAM" id="SSF75005">
    <property type="entry name" value="Arabinanase/levansucrase/invertase"/>
    <property type="match status" value="1"/>
</dbReference>
<dbReference type="Gene3D" id="2.60.120.200">
    <property type="match status" value="1"/>
</dbReference>